<dbReference type="InterPro" id="IPR007110">
    <property type="entry name" value="Ig-like_dom"/>
</dbReference>
<evidence type="ECO:0000256" key="2">
    <source>
        <dbReference type="ARBA" id="ARBA00023319"/>
    </source>
</evidence>
<dbReference type="PROSITE" id="PS50835">
    <property type="entry name" value="IG_LIKE"/>
    <property type="match status" value="2"/>
</dbReference>
<proteinExistence type="inferred from homology"/>
<dbReference type="SUPFAM" id="SSF48726">
    <property type="entry name" value="Immunoglobulin"/>
    <property type="match status" value="2"/>
</dbReference>
<organism evidence="4 5">
    <name type="scientific">Plakobranchus ocellatus</name>
    <dbReference type="NCBI Taxonomy" id="259542"/>
    <lineage>
        <taxon>Eukaryota</taxon>
        <taxon>Metazoa</taxon>
        <taxon>Spiralia</taxon>
        <taxon>Lophotrochozoa</taxon>
        <taxon>Mollusca</taxon>
        <taxon>Gastropoda</taxon>
        <taxon>Heterobranchia</taxon>
        <taxon>Euthyneura</taxon>
        <taxon>Panpulmonata</taxon>
        <taxon>Sacoglossa</taxon>
        <taxon>Placobranchoidea</taxon>
        <taxon>Plakobranchidae</taxon>
        <taxon>Plakobranchus</taxon>
    </lineage>
</organism>
<dbReference type="Pfam" id="PF07679">
    <property type="entry name" value="I-set"/>
    <property type="match status" value="2"/>
</dbReference>
<evidence type="ECO:0000313" key="5">
    <source>
        <dbReference type="Proteomes" id="UP000735302"/>
    </source>
</evidence>
<accession>A0AAV4A055</accession>
<dbReference type="AlphaFoldDB" id="A0AAV4A055"/>
<dbReference type="InterPro" id="IPR013783">
    <property type="entry name" value="Ig-like_fold"/>
</dbReference>
<dbReference type="Gene3D" id="2.60.40.10">
    <property type="entry name" value="Immunoglobulins"/>
    <property type="match status" value="2"/>
</dbReference>
<dbReference type="InterPro" id="IPR003599">
    <property type="entry name" value="Ig_sub"/>
</dbReference>
<feature type="domain" description="Ig-like" evidence="3">
    <location>
        <begin position="1"/>
        <end position="72"/>
    </location>
</feature>
<protein>
    <submittedName>
        <fullName evidence="4">Titin</fullName>
    </submittedName>
</protein>
<dbReference type="InterPro" id="IPR036179">
    <property type="entry name" value="Ig-like_dom_sf"/>
</dbReference>
<evidence type="ECO:0000256" key="1">
    <source>
        <dbReference type="ARBA" id="ARBA00006692"/>
    </source>
</evidence>
<dbReference type="EMBL" id="BLXT01003295">
    <property type="protein sequence ID" value="GFO01495.1"/>
    <property type="molecule type" value="Genomic_DNA"/>
</dbReference>
<feature type="non-terminal residue" evidence="4">
    <location>
        <position position="218"/>
    </location>
</feature>
<name>A0AAV4A055_9GAST</name>
<dbReference type="InterPro" id="IPR003598">
    <property type="entry name" value="Ig_sub2"/>
</dbReference>
<dbReference type="SMART" id="SM00409">
    <property type="entry name" value="IG"/>
    <property type="match status" value="2"/>
</dbReference>
<dbReference type="SMART" id="SM00408">
    <property type="entry name" value="IGc2"/>
    <property type="match status" value="2"/>
</dbReference>
<comment type="caution">
    <text evidence="4">The sequence shown here is derived from an EMBL/GenBank/DDBJ whole genome shotgun (WGS) entry which is preliminary data.</text>
</comment>
<keyword evidence="2" id="KW-0393">Immunoglobulin domain</keyword>
<reference evidence="4 5" key="1">
    <citation type="journal article" date="2021" name="Elife">
        <title>Chloroplast acquisition without the gene transfer in kleptoplastic sea slugs, Plakobranchus ocellatus.</title>
        <authorList>
            <person name="Maeda T."/>
            <person name="Takahashi S."/>
            <person name="Yoshida T."/>
            <person name="Shimamura S."/>
            <person name="Takaki Y."/>
            <person name="Nagai Y."/>
            <person name="Toyoda A."/>
            <person name="Suzuki Y."/>
            <person name="Arimoto A."/>
            <person name="Ishii H."/>
            <person name="Satoh N."/>
            <person name="Nishiyama T."/>
            <person name="Hasebe M."/>
            <person name="Maruyama T."/>
            <person name="Minagawa J."/>
            <person name="Obokata J."/>
            <person name="Shigenobu S."/>
        </authorList>
    </citation>
    <scope>NUCLEOTIDE SEQUENCE [LARGE SCALE GENOMIC DNA]</scope>
</reference>
<evidence type="ECO:0000259" key="3">
    <source>
        <dbReference type="PROSITE" id="PS50835"/>
    </source>
</evidence>
<dbReference type="FunFam" id="2.60.40.10:FF:000080">
    <property type="entry name" value="Myosin light chain kinase, smooth muscle"/>
    <property type="match status" value="1"/>
</dbReference>
<dbReference type="InterPro" id="IPR013098">
    <property type="entry name" value="Ig_I-set"/>
</dbReference>
<gene>
    <name evidence="4" type="ORF">PoB_002800000</name>
</gene>
<evidence type="ECO:0000313" key="4">
    <source>
        <dbReference type="EMBL" id="GFO01495.1"/>
    </source>
</evidence>
<dbReference type="FunFam" id="2.60.40.10:FF:000107">
    <property type="entry name" value="Myosin, light chain kinase a"/>
    <property type="match status" value="1"/>
</dbReference>
<sequence>MTCRVVASPAPQVTWFKNTSEISPGPDIKIYFDEDTGVCTLEIAEVFPDDAGEITCQAVNPFGEAMTSATLIIQETEETEISTTEETTTTETVTTTTTTLRVAPEEEEETEIQVVDETHTTRLEIPPSFVKPLVPNTRADEGDTVRMEVVIEAEPEATIKWYRDEVQLTSTERIDILYENNTCTLVISDVRPEDSGDYICEAENLVGKTTCKTTLTVN</sequence>
<feature type="domain" description="Ig-like" evidence="3">
    <location>
        <begin position="127"/>
        <end position="218"/>
    </location>
</feature>
<comment type="similarity">
    <text evidence="1">Belongs to the protein kinase superfamily. CAMK Ser/Thr protein kinase family.</text>
</comment>
<keyword evidence="5" id="KW-1185">Reference proteome</keyword>
<dbReference type="PANTHER" id="PTHR47633">
    <property type="entry name" value="IMMUNOGLOBULIN"/>
    <property type="match status" value="1"/>
</dbReference>
<dbReference type="Proteomes" id="UP000735302">
    <property type="component" value="Unassembled WGS sequence"/>
</dbReference>